<dbReference type="GO" id="GO:0016787">
    <property type="term" value="F:hydrolase activity"/>
    <property type="evidence" value="ECO:0007669"/>
    <property type="project" value="InterPro"/>
</dbReference>
<name>A0A0K0DQU5_ANGCA</name>
<evidence type="ECO:0000313" key="3">
    <source>
        <dbReference type="WBParaSite" id="ACAC_0001413401-mRNA-1"/>
    </source>
</evidence>
<evidence type="ECO:0000313" key="2">
    <source>
        <dbReference type="Proteomes" id="UP000035642"/>
    </source>
</evidence>
<dbReference type="STRING" id="6313.A0A0K0DQU5"/>
<dbReference type="WBParaSite" id="ACAC_0001413401-mRNA-1">
    <property type="protein sequence ID" value="ACAC_0001413401-mRNA-1"/>
    <property type="gene ID" value="ACAC_0001413401"/>
</dbReference>
<proteinExistence type="predicted"/>
<organism evidence="2 3">
    <name type="scientific">Angiostrongylus cantonensis</name>
    <name type="common">Rat lungworm</name>
    <dbReference type="NCBI Taxonomy" id="6313"/>
    <lineage>
        <taxon>Eukaryota</taxon>
        <taxon>Metazoa</taxon>
        <taxon>Ecdysozoa</taxon>
        <taxon>Nematoda</taxon>
        <taxon>Chromadorea</taxon>
        <taxon>Rhabditida</taxon>
        <taxon>Rhabditina</taxon>
        <taxon>Rhabditomorpha</taxon>
        <taxon>Strongyloidea</taxon>
        <taxon>Metastrongylidae</taxon>
        <taxon>Angiostrongylus</taxon>
    </lineage>
</organism>
<dbReference type="SUPFAM" id="SSF53474">
    <property type="entry name" value="alpha/beta-Hydrolases"/>
    <property type="match status" value="1"/>
</dbReference>
<dbReference type="Pfam" id="PF07859">
    <property type="entry name" value="Abhydrolase_3"/>
    <property type="match status" value="1"/>
</dbReference>
<dbReference type="Gene3D" id="3.40.50.1820">
    <property type="entry name" value="alpha/beta hydrolase"/>
    <property type="match status" value="1"/>
</dbReference>
<evidence type="ECO:0000259" key="1">
    <source>
        <dbReference type="Pfam" id="PF07859"/>
    </source>
</evidence>
<reference evidence="3" key="2">
    <citation type="submission" date="2017-02" db="UniProtKB">
        <authorList>
            <consortium name="WormBaseParasite"/>
        </authorList>
    </citation>
    <scope>IDENTIFICATION</scope>
</reference>
<dbReference type="InterPro" id="IPR013094">
    <property type="entry name" value="AB_hydrolase_3"/>
</dbReference>
<sequence>LLTVSKTSLFSGILINMSSWNVECRRFDFRLNVVVVSIEYRLSPETPFPGGLNDCEIALEYFLRISMEEYGVDPKKVAASNKELEVFWCKSSISWEWSVLYGGSYENSEIETRITFVVCLINVQSY</sequence>
<dbReference type="Proteomes" id="UP000035642">
    <property type="component" value="Unassembled WGS sequence"/>
</dbReference>
<feature type="domain" description="Alpha/beta hydrolase fold-3" evidence="1">
    <location>
        <begin position="23"/>
        <end position="78"/>
    </location>
</feature>
<dbReference type="AlphaFoldDB" id="A0A0K0DQU5"/>
<reference evidence="2" key="1">
    <citation type="submission" date="2012-09" db="EMBL/GenBank/DDBJ databases">
        <authorList>
            <person name="Martin A.A."/>
        </authorList>
    </citation>
    <scope>NUCLEOTIDE SEQUENCE</scope>
</reference>
<keyword evidence="2" id="KW-1185">Reference proteome</keyword>
<accession>A0A0K0DQU5</accession>
<dbReference type="InterPro" id="IPR029058">
    <property type="entry name" value="AB_hydrolase_fold"/>
</dbReference>
<protein>
    <submittedName>
        <fullName evidence="3">Abhydrolase_3 domain-containing protein</fullName>
    </submittedName>
</protein>